<dbReference type="Proteomes" id="UP000284916">
    <property type="component" value="Unassembled WGS sequence"/>
</dbReference>
<evidence type="ECO:0000313" key="5">
    <source>
        <dbReference type="EMBL" id="RHD57055.1"/>
    </source>
</evidence>
<evidence type="ECO:0000313" key="11">
    <source>
        <dbReference type="Proteomes" id="UP000284998"/>
    </source>
</evidence>
<dbReference type="Gene3D" id="1.10.10.60">
    <property type="entry name" value="Homeodomain-like"/>
    <property type="match status" value="1"/>
</dbReference>
<reference evidence="8 9" key="1">
    <citation type="submission" date="2018-08" db="EMBL/GenBank/DDBJ databases">
        <title>A genome reference for cultivated species of the human gut microbiota.</title>
        <authorList>
            <person name="Zou Y."/>
            <person name="Xue W."/>
            <person name="Luo G."/>
        </authorList>
    </citation>
    <scope>NUCLEOTIDE SEQUENCE [LARGE SCALE GENOMIC DNA]</scope>
    <source>
        <strain evidence="7 10">AF39-11</strain>
        <strain evidence="6 11">AM17-44</strain>
        <strain evidence="5 9">AM31-10</strain>
        <strain evidence="4 8">OM06-2</strain>
    </source>
</reference>
<keyword evidence="1 2" id="KW-0238">DNA-binding</keyword>
<dbReference type="EMBL" id="QROI01000005">
    <property type="protein sequence ID" value="RHL17706.1"/>
    <property type="molecule type" value="Genomic_DNA"/>
</dbReference>
<evidence type="ECO:0000313" key="10">
    <source>
        <dbReference type="Proteomes" id="UP000284916"/>
    </source>
</evidence>
<evidence type="ECO:0000313" key="4">
    <source>
        <dbReference type="EMBL" id="RGM89369.1"/>
    </source>
</evidence>
<dbReference type="Gene3D" id="1.10.357.10">
    <property type="entry name" value="Tetracycline Repressor, domain 2"/>
    <property type="match status" value="1"/>
</dbReference>
<evidence type="ECO:0000259" key="3">
    <source>
        <dbReference type="PROSITE" id="PS50977"/>
    </source>
</evidence>
<dbReference type="PANTHER" id="PTHR30328:SF54">
    <property type="entry name" value="HTH-TYPE TRANSCRIPTIONAL REPRESSOR SCO4008"/>
    <property type="match status" value="1"/>
</dbReference>
<dbReference type="InterPro" id="IPR050109">
    <property type="entry name" value="HTH-type_TetR-like_transc_reg"/>
</dbReference>
<comment type="caution">
    <text evidence="4">The sequence shown here is derived from an EMBL/GenBank/DDBJ whole genome shotgun (WGS) entry which is preliminary data.</text>
</comment>
<dbReference type="InterPro" id="IPR009057">
    <property type="entry name" value="Homeodomain-like_sf"/>
</dbReference>
<dbReference type="EMBL" id="QSTW01000014">
    <property type="protein sequence ID" value="RGM89369.1"/>
    <property type="molecule type" value="Genomic_DNA"/>
</dbReference>
<evidence type="ECO:0000313" key="9">
    <source>
        <dbReference type="Proteomes" id="UP000284361"/>
    </source>
</evidence>
<gene>
    <name evidence="7" type="ORF">DW035_04210</name>
    <name evidence="6" type="ORF">DW204_02395</name>
    <name evidence="5" type="ORF">DW789_04320</name>
    <name evidence="4" type="ORF">DXB87_11225</name>
</gene>
<dbReference type="Proteomes" id="UP000260814">
    <property type="component" value="Unassembled WGS sequence"/>
</dbReference>
<dbReference type="Proteomes" id="UP000284998">
    <property type="component" value="Unassembled WGS sequence"/>
</dbReference>
<evidence type="ECO:0000313" key="6">
    <source>
        <dbReference type="EMBL" id="RHH49874.1"/>
    </source>
</evidence>
<protein>
    <submittedName>
        <fullName evidence="4">TetR/AcrR family transcriptional regulator</fullName>
    </submittedName>
</protein>
<dbReference type="PROSITE" id="PS50977">
    <property type="entry name" value="HTH_TETR_2"/>
    <property type="match status" value="1"/>
</dbReference>
<dbReference type="PANTHER" id="PTHR30328">
    <property type="entry name" value="TRANSCRIPTIONAL REPRESSOR"/>
    <property type="match status" value="1"/>
</dbReference>
<dbReference type="GO" id="GO:0003677">
    <property type="term" value="F:DNA binding"/>
    <property type="evidence" value="ECO:0007669"/>
    <property type="project" value="UniProtKB-UniRule"/>
</dbReference>
<accession>A0A3E4Z6T1</accession>
<organism evidence="4 8">
    <name type="scientific">Phocaeicola plebeius</name>
    <dbReference type="NCBI Taxonomy" id="310297"/>
    <lineage>
        <taxon>Bacteria</taxon>
        <taxon>Pseudomonadati</taxon>
        <taxon>Bacteroidota</taxon>
        <taxon>Bacteroidia</taxon>
        <taxon>Bacteroidales</taxon>
        <taxon>Bacteroidaceae</taxon>
        <taxon>Phocaeicola</taxon>
    </lineage>
</organism>
<proteinExistence type="predicted"/>
<dbReference type="Pfam" id="PF00440">
    <property type="entry name" value="TetR_N"/>
    <property type="match status" value="1"/>
</dbReference>
<dbReference type="AlphaFoldDB" id="A0A3E4Z6T1"/>
<name>A0A3E4Z6T1_9BACT</name>
<dbReference type="EMBL" id="QSJG01000005">
    <property type="protein sequence ID" value="RHD57055.1"/>
    <property type="molecule type" value="Genomic_DNA"/>
</dbReference>
<dbReference type="RefSeq" id="WP_117702242.1">
    <property type="nucleotide sequence ID" value="NZ_CAUCUV010000005.1"/>
</dbReference>
<dbReference type="Proteomes" id="UP000284361">
    <property type="component" value="Unassembled WGS sequence"/>
</dbReference>
<sequence>MAGRRKENDREELKLRVVETASKSFMTLGIKAVHMDDIASSLSISKRTLYELFGDKEELLLEVFRFYRRCMNEYMQEIASSANNVLEVILTFYERKFNELCTVNPLFFRDLRRYSKVLEYIHDDRRRGDADALAYFQKGVEQGIFRSDINFQIINQAMAMQMDLLIYSDITDHYPLAEIYSEITILHMRGITTEKGYRMVDDFLKNIREKHIGY</sequence>
<dbReference type="EMBL" id="QRJS01000004">
    <property type="protein sequence ID" value="RHH49874.1"/>
    <property type="molecule type" value="Genomic_DNA"/>
</dbReference>
<feature type="DNA-binding region" description="H-T-H motif" evidence="2">
    <location>
        <begin position="34"/>
        <end position="53"/>
    </location>
</feature>
<evidence type="ECO:0000256" key="1">
    <source>
        <dbReference type="ARBA" id="ARBA00023125"/>
    </source>
</evidence>
<feature type="domain" description="HTH tetR-type" evidence="3">
    <location>
        <begin position="11"/>
        <end position="71"/>
    </location>
</feature>
<evidence type="ECO:0000313" key="8">
    <source>
        <dbReference type="Proteomes" id="UP000260814"/>
    </source>
</evidence>
<evidence type="ECO:0000313" key="7">
    <source>
        <dbReference type="EMBL" id="RHL17706.1"/>
    </source>
</evidence>
<dbReference type="SUPFAM" id="SSF46689">
    <property type="entry name" value="Homeodomain-like"/>
    <property type="match status" value="1"/>
</dbReference>
<dbReference type="InterPro" id="IPR001647">
    <property type="entry name" value="HTH_TetR"/>
</dbReference>
<dbReference type="InterPro" id="IPR036271">
    <property type="entry name" value="Tet_transcr_reg_TetR-rel_C_sf"/>
</dbReference>
<evidence type="ECO:0000256" key="2">
    <source>
        <dbReference type="PROSITE-ProRule" id="PRU00335"/>
    </source>
</evidence>
<dbReference type="SUPFAM" id="SSF48498">
    <property type="entry name" value="Tetracyclin repressor-like, C-terminal domain"/>
    <property type="match status" value="1"/>
</dbReference>